<evidence type="ECO:0000313" key="2">
    <source>
        <dbReference type="EMBL" id="QJC57573.1"/>
    </source>
</evidence>
<dbReference type="EMBL" id="CP051461">
    <property type="protein sequence ID" value="QJC57573.1"/>
    <property type="molecule type" value="Genomic_DNA"/>
</dbReference>
<feature type="transmembrane region" description="Helical" evidence="1">
    <location>
        <begin position="67"/>
        <end position="100"/>
    </location>
</feature>
<gene>
    <name evidence="2" type="ORF">HC248_02903</name>
</gene>
<evidence type="ECO:0008006" key="4">
    <source>
        <dbReference type="Google" id="ProtNLM"/>
    </source>
</evidence>
<feature type="transmembrane region" description="Helical" evidence="1">
    <location>
        <begin position="21"/>
        <end position="47"/>
    </location>
</feature>
<keyword evidence="1" id="KW-0472">Membrane</keyword>
<dbReference type="AlphaFoldDB" id="A0A6H2HCQ2"/>
<dbReference type="RefSeq" id="WP_168923066.1">
    <property type="nucleotide sequence ID" value="NZ_CP051461.1"/>
</dbReference>
<reference evidence="2 3" key="1">
    <citation type="submission" date="2020-04" db="EMBL/GenBank/DDBJ databases">
        <title>Complete genome of a Psychrophilic, Marine, Gas Vacuolate Bacterium Polaromonas vacuolata KCTC 22033T.</title>
        <authorList>
            <person name="Hwang K."/>
            <person name="Kim K.M."/>
        </authorList>
    </citation>
    <scope>NUCLEOTIDE SEQUENCE [LARGE SCALE GENOMIC DNA]</scope>
    <source>
        <strain evidence="2 3">KCTC 22033</strain>
    </source>
</reference>
<organism evidence="2 3">
    <name type="scientific">Polaromonas vacuolata</name>
    <dbReference type="NCBI Taxonomy" id="37448"/>
    <lineage>
        <taxon>Bacteria</taxon>
        <taxon>Pseudomonadati</taxon>
        <taxon>Pseudomonadota</taxon>
        <taxon>Betaproteobacteria</taxon>
        <taxon>Burkholderiales</taxon>
        <taxon>Comamonadaceae</taxon>
        <taxon>Polaromonas</taxon>
    </lineage>
</organism>
<keyword evidence="1" id="KW-1133">Transmembrane helix</keyword>
<proteinExistence type="predicted"/>
<name>A0A6H2HCQ2_9BURK</name>
<evidence type="ECO:0000256" key="1">
    <source>
        <dbReference type="SAM" id="Phobius"/>
    </source>
</evidence>
<keyword evidence="3" id="KW-1185">Reference proteome</keyword>
<evidence type="ECO:0000313" key="3">
    <source>
        <dbReference type="Proteomes" id="UP000502041"/>
    </source>
</evidence>
<dbReference type="Proteomes" id="UP000502041">
    <property type="component" value="Chromosome"/>
</dbReference>
<sequence length="117" mass="14218">MRQTNFSEFEIKTPQDRNVMHLLYGLHTLAWFSLGVFAVIALILNYIRRSDELDPVYVSHHDYMIRTFWWTLAWLVLLSPLWLLLVLPGYIAYVIVWLWYLYRCIRGWLRFNSYQSV</sequence>
<keyword evidence="1" id="KW-0812">Transmembrane</keyword>
<accession>A0A6H2HCQ2</accession>
<dbReference type="KEGG" id="pvac:HC248_02903"/>
<protein>
    <recommendedName>
        <fullName evidence="4">Transmembrane protein</fullName>
    </recommendedName>
</protein>